<dbReference type="AlphaFoldDB" id="A0A0G1WK72"/>
<evidence type="ECO:0000313" key="2">
    <source>
        <dbReference type="Proteomes" id="UP000034877"/>
    </source>
</evidence>
<reference evidence="1 2" key="1">
    <citation type="journal article" date="2015" name="Nature">
        <title>rRNA introns, odd ribosomes, and small enigmatic genomes across a large radiation of phyla.</title>
        <authorList>
            <person name="Brown C.T."/>
            <person name="Hug L.A."/>
            <person name="Thomas B.C."/>
            <person name="Sharon I."/>
            <person name="Castelle C.J."/>
            <person name="Singh A."/>
            <person name="Wilkins M.J."/>
            <person name="Williams K.H."/>
            <person name="Banfield J.F."/>
        </authorList>
    </citation>
    <scope>NUCLEOTIDE SEQUENCE [LARGE SCALE GENOMIC DNA]</scope>
</reference>
<name>A0A0G1WK72_9BACT</name>
<gene>
    <name evidence="1" type="ORF">UY22_C0050G0008</name>
</gene>
<protein>
    <submittedName>
        <fullName evidence="1">Uncharacterized protein</fullName>
    </submittedName>
</protein>
<evidence type="ECO:0000313" key="1">
    <source>
        <dbReference type="EMBL" id="KKU90733.1"/>
    </source>
</evidence>
<dbReference type="EMBL" id="LCPE01000050">
    <property type="protein sequence ID" value="KKU90733.1"/>
    <property type="molecule type" value="Genomic_DNA"/>
</dbReference>
<proteinExistence type="predicted"/>
<dbReference type="Proteomes" id="UP000034877">
    <property type="component" value="Unassembled WGS sequence"/>
</dbReference>
<organism evidence="1 2">
    <name type="scientific">Candidatus Amesbacteria bacterium GW2011_GWC1_48_10</name>
    <dbReference type="NCBI Taxonomy" id="1618365"/>
    <lineage>
        <taxon>Bacteria</taxon>
        <taxon>Candidatus Amesiibacteriota</taxon>
    </lineage>
</organism>
<accession>A0A0G1WK72</accession>
<comment type="caution">
    <text evidence="1">The sequence shown here is derived from an EMBL/GenBank/DDBJ whole genome shotgun (WGS) entry which is preliminary data.</text>
</comment>
<sequence length="45" mass="4498">MPRNGKERGVSIGKDNVVGAGVTSEVGPAVGGNICEVGEDKIFPG</sequence>